<keyword evidence="4" id="KW-0812">Transmembrane</keyword>
<accession>A0ABV7KNG6</accession>
<evidence type="ECO:0000313" key="8">
    <source>
        <dbReference type="Proteomes" id="UP001595625"/>
    </source>
</evidence>
<organism evidence="7 8">
    <name type="scientific">Planomicrobium okeanokoites</name>
    <name type="common">Planococcus okeanokoites</name>
    <name type="synonym">Flavobacterium okeanokoites</name>
    <dbReference type="NCBI Taxonomy" id="244"/>
    <lineage>
        <taxon>Bacteria</taxon>
        <taxon>Bacillati</taxon>
        <taxon>Bacillota</taxon>
        <taxon>Bacilli</taxon>
        <taxon>Bacillales</taxon>
        <taxon>Caryophanaceae</taxon>
        <taxon>Planomicrobium</taxon>
    </lineage>
</organism>
<evidence type="ECO:0000256" key="2">
    <source>
        <dbReference type="ARBA" id="ARBA00022723"/>
    </source>
</evidence>
<keyword evidence="2" id="KW-0479">Metal-binding</keyword>
<name>A0ABV7KNG6_PLAOK</name>
<dbReference type="Gene3D" id="3.20.20.80">
    <property type="entry name" value="Glycosidases"/>
    <property type="match status" value="1"/>
</dbReference>
<keyword evidence="4" id="KW-0472">Membrane</keyword>
<dbReference type="InterPro" id="IPR013780">
    <property type="entry name" value="Glyco_hydro_b"/>
</dbReference>
<dbReference type="SMART" id="SM00642">
    <property type="entry name" value="Aamy"/>
    <property type="match status" value="1"/>
</dbReference>
<dbReference type="Pfam" id="PF22026">
    <property type="entry name" value="Alpha-amylase_C_2"/>
    <property type="match status" value="1"/>
</dbReference>
<keyword evidence="8" id="KW-1185">Reference proteome</keyword>
<dbReference type="Gene3D" id="2.60.40.1180">
    <property type="entry name" value="Golgi alpha-mannosidase II"/>
    <property type="match status" value="1"/>
</dbReference>
<dbReference type="InterPro" id="IPR006047">
    <property type="entry name" value="GH13_cat_dom"/>
</dbReference>
<reference evidence="8" key="1">
    <citation type="journal article" date="2019" name="Int. J. Syst. Evol. Microbiol.">
        <title>The Global Catalogue of Microorganisms (GCM) 10K type strain sequencing project: providing services to taxonomists for standard genome sequencing and annotation.</title>
        <authorList>
            <consortium name="The Broad Institute Genomics Platform"/>
            <consortium name="The Broad Institute Genome Sequencing Center for Infectious Disease"/>
            <person name="Wu L."/>
            <person name="Ma J."/>
        </authorList>
    </citation>
    <scope>NUCLEOTIDE SEQUENCE [LARGE SCALE GENOMIC DNA]</scope>
    <source>
        <strain evidence="8">CCM 320</strain>
    </source>
</reference>
<comment type="caution">
    <text evidence="7">The sequence shown here is derived from an EMBL/GenBank/DDBJ whole genome shotgun (WGS) entry which is preliminary data.</text>
</comment>
<evidence type="ECO:0000259" key="6">
    <source>
        <dbReference type="SMART" id="SM00642"/>
    </source>
</evidence>
<dbReference type="PANTHER" id="PTHR10357">
    <property type="entry name" value="ALPHA-AMYLASE FAMILY MEMBER"/>
    <property type="match status" value="1"/>
</dbReference>
<feature type="signal peptide" evidence="5">
    <location>
        <begin position="1"/>
        <end position="24"/>
    </location>
</feature>
<dbReference type="RefSeq" id="WP_117313816.1">
    <property type="nucleotide sequence ID" value="NZ_JBHRUJ010000014.1"/>
</dbReference>
<feature type="transmembrane region" description="Helical" evidence="4">
    <location>
        <begin position="447"/>
        <end position="467"/>
    </location>
</feature>
<dbReference type="EMBL" id="JBHRUJ010000014">
    <property type="protein sequence ID" value="MFC3210975.1"/>
    <property type="molecule type" value="Genomic_DNA"/>
</dbReference>
<dbReference type="SUPFAM" id="SSF51011">
    <property type="entry name" value="Glycosyl hydrolase domain"/>
    <property type="match status" value="1"/>
</dbReference>
<evidence type="ECO:0000256" key="1">
    <source>
        <dbReference type="ARBA" id="ARBA00001913"/>
    </source>
</evidence>
<evidence type="ECO:0000256" key="3">
    <source>
        <dbReference type="ARBA" id="ARBA00022729"/>
    </source>
</evidence>
<evidence type="ECO:0000313" key="7">
    <source>
        <dbReference type="EMBL" id="MFC3210975.1"/>
    </source>
</evidence>
<feature type="domain" description="Glycosyl hydrolase family 13 catalytic" evidence="6">
    <location>
        <begin position="37"/>
        <end position="349"/>
    </location>
</feature>
<keyword evidence="3 5" id="KW-0732">Signal</keyword>
<dbReference type="InterPro" id="IPR054174">
    <property type="entry name" value="Alpha-amylase-like_C"/>
</dbReference>
<dbReference type="PANTHER" id="PTHR10357:SF215">
    <property type="entry name" value="ALPHA-AMYLASE 1"/>
    <property type="match status" value="1"/>
</dbReference>
<dbReference type="InterPro" id="IPR017853">
    <property type="entry name" value="GH"/>
</dbReference>
<dbReference type="SUPFAM" id="SSF51445">
    <property type="entry name" value="(Trans)glycosidases"/>
    <property type="match status" value="1"/>
</dbReference>
<evidence type="ECO:0000256" key="5">
    <source>
        <dbReference type="SAM" id="SignalP"/>
    </source>
</evidence>
<keyword evidence="4" id="KW-1133">Transmembrane helix</keyword>
<comment type="cofactor">
    <cofactor evidence="1">
        <name>Ca(2+)</name>
        <dbReference type="ChEBI" id="CHEBI:29108"/>
    </cofactor>
</comment>
<dbReference type="Proteomes" id="UP001595625">
    <property type="component" value="Unassembled WGS sequence"/>
</dbReference>
<dbReference type="Pfam" id="PF00128">
    <property type="entry name" value="Alpha-amylase"/>
    <property type="match status" value="1"/>
</dbReference>
<proteinExistence type="predicted"/>
<protein>
    <submittedName>
        <fullName evidence="7">Alpha-amylase family glycosyl hydrolase</fullName>
    </submittedName>
</protein>
<keyword evidence="7" id="KW-0378">Hydrolase</keyword>
<sequence length="489" mass="55330">MKAKWISGILSMMLLLGIAAPASADETRQIEDESIYDVLVDRYFNKQLANDFEVNATDPSAFNGGDFAGLSSEILHINDMGFTVLSIGSVFASATYDGKEVIDYSQFERHFGTEEDFVDLLETVHENEMKLMIDIPTQQLSSQHFWLKDNPEWFIENEDGTYALDTANPDVQDALIEVVSGFIQQYEIDGLRLQETEKLDTGFINRFSEEIKSVRDIYLIGDAEMEPVEGLDAVVLPGVEETLRNSYKNFDQDTSGLPELMENAEGKLIQADSLRGSRITSDIVEAQGFPPTRMRLLFTQLLTMPGIPVVQYGSEIAMNGKSLPESHQLLNMAVEKELIDHIKNLNSLRNSSEALRTGELEVIHEEDGWLIYKRSNDEETWIIAINNSSSTRNFTISADEIGSDKQLQGLFENDIVRQEENGDYKITLDREIAETFHVIDERGFNKAYIAALIVLYVVFMIFLWVVWKKGRQRRADEAAKTANEKQGEN</sequence>
<evidence type="ECO:0000256" key="4">
    <source>
        <dbReference type="SAM" id="Phobius"/>
    </source>
</evidence>
<gene>
    <name evidence="7" type="ORF">ACFOEJ_07840</name>
</gene>
<feature type="chain" id="PRO_5045495101" evidence="5">
    <location>
        <begin position="25"/>
        <end position="489"/>
    </location>
</feature>
<dbReference type="GO" id="GO:0016787">
    <property type="term" value="F:hydrolase activity"/>
    <property type="evidence" value="ECO:0007669"/>
    <property type="project" value="UniProtKB-KW"/>
</dbReference>